<dbReference type="GO" id="GO:0009055">
    <property type="term" value="F:electron transfer activity"/>
    <property type="evidence" value="ECO:0007669"/>
    <property type="project" value="InterPro"/>
</dbReference>
<dbReference type="Pfam" id="PF13085">
    <property type="entry name" value="Fer2_3"/>
    <property type="match status" value="1"/>
</dbReference>
<feature type="domain" description="2Fe-2S ferredoxin-type" evidence="13">
    <location>
        <begin position="3"/>
        <end position="92"/>
    </location>
</feature>
<proteinExistence type="inferred from homology"/>
<dbReference type="SUPFAM" id="SSF46548">
    <property type="entry name" value="alpha-helical ferredoxin"/>
    <property type="match status" value="1"/>
</dbReference>
<evidence type="ECO:0000256" key="2">
    <source>
        <dbReference type="ARBA" id="ARBA00009433"/>
    </source>
</evidence>
<dbReference type="InterPro" id="IPR036010">
    <property type="entry name" value="2Fe-2S_ferredoxin-like_sf"/>
</dbReference>
<dbReference type="Proteomes" id="UP000309544">
    <property type="component" value="Unassembled WGS sequence"/>
</dbReference>
<evidence type="ECO:0000256" key="9">
    <source>
        <dbReference type="ARBA" id="ARBA00023014"/>
    </source>
</evidence>
<sequence>MEYTVVIQRFNPETDTKPGHTEYRIEAEPHERVLDLLVRIQSEQDSTLGFRKSCAHGVCGSDAMVINGENRLACSTLVRNLRGNTISIAPLPGAPVLKDLIIDTDGFWEKYQAVMPYLINHDPIPDRERLQSPSEHHIIEESTKCILCGACTHSCPTTWANNDYLGPAALLKAYRFIFDSRDQATEERLETVAGDNGIWRCYTAYNCVESCPKEIDITWHITKLKKKALRS</sequence>
<dbReference type="InterPro" id="IPR012675">
    <property type="entry name" value="Beta-grasp_dom_sf"/>
</dbReference>
<evidence type="ECO:0000259" key="13">
    <source>
        <dbReference type="PROSITE" id="PS51085"/>
    </source>
</evidence>
<evidence type="ECO:0000256" key="8">
    <source>
        <dbReference type="ARBA" id="ARBA00023004"/>
    </source>
</evidence>
<dbReference type="EC" id="1.3.5.1" evidence="12"/>
<dbReference type="PROSITE" id="PS51085">
    <property type="entry name" value="2FE2S_FER_2"/>
    <property type="match status" value="1"/>
</dbReference>
<dbReference type="InterPro" id="IPR009051">
    <property type="entry name" value="Helical_ferredxn"/>
</dbReference>
<dbReference type="GO" id="GO:0006099">
    <property type="term" value="P:tricarboxylic acid cycle"/>
    <property type="evidence" value="ECO:0007669"/>
    <property type="project" value="UniProtKB-KW"/>
</dbReference>
<gene>
    <name evidence="15" type="ORF">FGF68_08090</name>
</gene>
<dbReference type="InterPro" id="IPR004489">
    <property type="entry name" value="Succ_DH/fum_Rdtase_Fe-S"/>
</dbReference>
<evidence type="ECO:0000256" key="10">
    <source>
        <dbReference type="ARBA" id="ARBA00023291"/>
    </source>
</evidence>
<evidence type="ECO:0000256" key="4">
    <source>
        <dbReference type="ARBA" id="ARBA00022532"/>
    </source>
</evidence>
<dbReference type="EMBL" id="VDCI01000007">
    <property type="protein sequence ID" value="TNJ36194.1"/>
    <property type="molecule type" value="Genomic_DNA"/>
</dbReference>
<dbReference type="GO" id="GO:0051538">
    <property type="term" value="F:3 iron, 4 sulfur cluster binding"/>
    <property type="evidence" value="ECO:0007669"/>
    <property type="project" value="UniProtKB-KW"/>
</dbReference>
<name>A0A5C4RYM7_PROVB</name>
<keyword evidence="16" id="KW-1185">Reference proteome</keyword>
<evidence type="ECO:0000256" key="7">
    <source>
        <dbReference type="ARBA" id="ARBA00023002"/>
    </source>
</evidence>
<evidence type="ECO:0000259" key="14">
    <source>
        <dbReference type="PROSITE" id="PS51379"/>
    </source>
</evidence>
<comment type="pathway">
    <text evidence="1">Carbohydrate metabolism; tricarboxylic acid cycle; fumarate from succinate (bacterial route): step 1/1.</text>
</comment>
<keyword evidence="10 12" id="KW-0003">3Fe-4S</keyword>
<evidence type="ECO:0000256" key="3">
    <source>
        <dbReference type="ARBA" id="ARBA00022485"/>
    </source>
</evidence>
<dbReference type="InterPro" id="IPR001041">
    <property type="entry name" value="2Fe-2S_ferredoxin-type"/>
</dbReference>
<dbReference type="SUPFAM" id="SSF54292">
    <property type="entry name" value="2Fe-2S ferredoxin-like"/>
    <property type="match status" value="1"/>
</dbReference>
<comment type="cofactor">
    <cofactor evidence="12">
        <name>[3Fe-4S] cluster</name>
        <dbReference type="ChEBI" id="CHEBI:21137"/>
    </cofactor>
    <text evidence="12">Binds 1 [3Fe-4S] cluster.</text>
</comment>
<keyword evidence="4" id="KW-0816">Tricarboxylic acid cycle</keyword>
<organism evidence="15 16">
    <name type="scientific">Prosthecochloris vibrioformis</name>
    <name type="common">Chlorobium vibrioforme</name>
    <dbReference type="NCBI Taxonomy" id="1098"/>
    <lineage>
        <taxon>Bacteria</taxon>
        <taxon>Pseudomonadati</taxon>
        <taxon>Chlorobiota</taxon>
        <taxon>Chlorobiia</taxon>
        <taxon>Chlorobiales</taxon>
        <taxon>Chlorobiaceae</taxon>
        <taxon>Prosthecochloris</taxon>
    </lineage>
</organism>
<reference evidence="15 16" key="1">
    <citation type="submission" date="2019-05" db="EMBL/GenBank/DDBJ databases">
        <title>Draft Whole-Genome sequence of the green sulfur bacterium Prosthecochloris vibrioformis DSM 260.</title>
        <authorList>
            <person name="Meyer T.E."/>
            <person name="Kyndt J.A."/>
        </authorList>
    </citation>
    <scope>NUCLEOTIDE SEQUENCE [LARGE SCALE GENOMIC DNA]</scope>
    <source>
        <strain evidence="15 16">DSM 260</strain>
    </source>
</reference>
<protein>
    <recommendedName>
        <fullName evidence="12">Succinate dehydrogenase iron-sulfur subunit</fullName>
        <ecNumber evidence="12">1.3.5.1</ecNumber>
    </recommendedName>
</protein>
<keyword evidence="8 12" id="KW-0408">Iron</keyword>
<evidence type="ECO:0000313" key="16">
    <source>
        <dbReference type="Proteomes" id="UP000309544"/>
    </source>
</evidence>
<comment type="subunit">
    <text evidence="11">Part of an enzyme complex containing three subunits: a flavoprotein (frdA), an iron-sulfur protein (frdB), and diheme cytochrome b (frdC).</text>
</comment>
<evidence type="ECO:0000256" key="11">
    <source>
        <dbReference type="ARBA" id="ARBA00066269"/>
    </source>
</evidence>
<dbReference type="GO" id="GO:0051539">
    <property type="term" value="F:4 iron, 4 sulfur cluster binding"/>
    <property type="evidence" value="ECO:0007669"/>
    <property type="project" value="UniProtKB-KW"/>
</dbReference>
<dbReference type="FunFam" id="1.10.1060.10:FF:000003">
    <property type="entry name" value="Succinate dehydrogenase iron-sulfur subunit"/>
    <property type="match status" value="1"/>
</dbReference>
<comment type="cofactor">
    <cofactor evidence="12">
        <name>[2Fe-2S] cluster</name>
        <dbReference type="ChEBI" id="CHEBI:190135"/>
    </cofactor>
    <text evidence="12">Binds 1 [2Fe-2S] cluster.</text>
</comment>
<keyword evidence="3 12" id="KW-0004">4Fe-4S</keyword>
<evidence type="ECO:0000313" key="15">
    <source>
        <dbReference type="EMBL" id="TNJ36194.1"/>
    </source>
</evidence>
<keyword evidence="9 12" id="KW-0411">Iron-sulfur</keyword>
<dbReference type="Gene3D" id="1.10.1060.10">
    <property type="entry name" value="Alpha-helical ferredoxin"/>
    <property type="match status" value="1"/>
</dbReference>
<feature type="domain" description="4Fe-4S ferredoxin-type" evidence="14">
    <location>
        <begin position="135"/>
        <end position="165"/>
    </location>
</feature>
<dbReference type="Pfam" id="PF13237">
    <property type="entry name" value="Fer4_10"/>
    <property type="match status" value="1"/>
</dbReference>
<comment type="cofactor">
    <cofactor evidence="12">
        <name>[4Fe-4S] cluster</name>
        <dbReference type="ChEBI" id="CHEBI:49883"/>
    </cofactor>
    <text evidence="12">Binds 1 [4Fe-4S] cluster.</text>
</comment>
<dbReference type="GO" id="GO:0008177">
    <property type="term" value="F:succinate dehydrogenase (quinone) activity"/>
    <property type="evidence" value="ECO:0007669"/>
    <property type="project" value="UniProtKB-EC"/>
</dbReference>
<comment type="similarity">
    <text evidence="2 12">Belongs to the succinate dehydrogenase/fumarate reductase iron-sulfur protein family.</text>
</comment>
<dbReference type="InterPro" id="IPR017896">
    <property type="entry name" value="4Fe4S_Fe-S-bd"/>
</dbReference>
<comment type="catalytic activity">
    <reaction evidence="12">
        <text>a quinone + succinate = fumarate + a quinol</text>
        <dbReference type="Rhea" id="RHEA:40523"/>
        <dbReference type="ChEBI" id="CHEBI:24646"/>
        <dbReference type="ChEBI" id="CHEBI:29806"/>
        <dbReference type="ChEBI" id="CHEBI:30031"/>
        <dbReference type="ChEBI" id="CHEBI:132124"/>
        <dbReference type="EC" id="1.3.5.1"/>
    </reaction>
</comment>
<dbReference type="GO" id="GO:0046872">
    <property type="term" value="F:metal ion binding"/>
    <property type="evidence" value="ECO:0007669"/>
    <property type="project" value="UniProtKB-KW"/>
</dbReference>
<dbReference type="NCBIfam" id="NF004616">
    <property type="entry name" value="PRK05950.1"/>
    <property type="match status" value="1"/>
</dbReference>
<dbReference type="PANTHER" id="PTHR11921:SF29">
    <property type="entry name" value="SUCCINATE DEHYDROGENASE [UBIQUINONE] IRON-SULFUR SUBUNIT, MITOCHONDRIAL"/>
    <property type="match status" value="1"/>
</dbReference>
<dbReference type="GO" id="GO:0051537">
    <property type="term" value="F:2 iron, 2 sulfur cluster binding"/>
    <property type="evidence" value="ECO:0007669"/>
    <property type="project" value="UniProtKB-KW"/>
</dbReference>
<dbReference type="PANTHER" id="PTHR11921">
    <property type="entry name" value="SUCCINATE DEHYDROGENASE IRON-SULFUR PROTEIN"/>
    <property type="match status" value="1"/>
</dbReference>
<keyword evidence="6 12" id="KW-0479">Metal-binding</keyword>
<dbReference type="NCBIfam" id="TIGR00384">
    <property type="entry name" value="dhsB"/>
    <property type="match status" value="1"/>
</dbReference>
<evidence type="ECO:0000256" key="6">
    <source>
        <dbReference type="ARBA" id="ARBA00022723"/>
    </source>
</evidence>
<evidence type="ECO:0000256" key="1">
    <source>
        <dbReference type="ARBA" id="ARBA00004894"/>
    </source>
</evidence>
<keyword evidence="7" id="KW-0560">Oxidoreductase</keyword>
<evidence type="ECO:0000256" key="12">
    <source>
        <dbReference type="RuleBase" id="RU361237"/>
    </source>
</evidence>
<keyword evidence="5 12" id="KW-0001">2Fe-2S</keyword>
<dbReference type="InterPro" id="IPR050573">
    <property type="entry name" value="SDH/FRD_Iron-Sulfur"/>
</dbReference>
<dbReference type="RefSeq" id="WP_139626729.1">
    <property type="nucleotide sequence ID" value="NZ_VDCI01000007.1"/>
</dbReference>
<dbReference type="GO" id="GO:0022904">
    <property type="term" value="P:respiratory electron transport chain"/>
    <property type="evidence" value="ECO:0007669"/>
    <property type="project" value="TreeGrafter"/>
</dbReference>
<dbReference type="InterPro" id="IPR017900">
    <property type="entry name" value="4Fe4S_Fe_S_CS"/>
</dbReference>
<dbReference type="PROSITE" id="PS00198">
    <property type="entry name" value="4FE4S_FER_1"/>
    <property type="match status" value="1"/>
</dbReference>
<accession>A0A5C4RYM7</accession>
<dbReference type="PROSITE" id="PS51379">
    <property type="entry name" value="4FE4S_FER_2"/>
    <property type="match status" value="1"/>
</dbReference>
<comment type="caution">
    <text evidence="15">The sequence shown here is derived from an EMBL/GenBank/DDBJ whole genome shotgun (WGS) entry which is preliminary data.</text>
</comment>
<evidence type="ECO:0000256" key="5">
    <source>
        <dbReference type="ARBA" id="ARBA00022714"/>
    </source>
</evidence>
<dbReference type="InterPro" id="IPR025192">
    <property type="entry name" value="Succ_DH/fum_Rdtase_N"/>
</dbReference>
<dbReference type="Gene3D" id="3.10.20.30">
    <property type="match status" value="1"/>
</dbReference>
<dbReference type="AlphaFoldDB" id="A0A5C4RYM7"/>